<reference evidence="2 3" key="1">
    <citation type="submission" date="2019-06" db="EMBL/GenBank/DDBJ databases">
        <title>Genomic Encyclopedia of Type Strains, Phase IV (KMG-V): Genome sequencing to study the core and pangenomes of soil and plant-associated prokaryotes.</title>
        <authorList>
            <person name="Whitman W."/>
        </authorList>
    </citation>
    <scope>NUCLEOTIDE SEQUENCE [LARGE SCALE GENOMIC DNA]</scope>
    <source>
        <strain evidence="2 3">BR 11880</strain>
    </source>
</reference>
<accession>A0A560FAP8</accession>
<evidence type="ECO:0000256" key="1">
    <source>
        <dbReference type="SAM" id="MobiDB-lite"/>
    </source>
</evidence>
<feature type="compositionally biased region" description="Basic and acidic residues" evidence="1">
    <location>
        <begin position="13"/>
        <end position="25"/>
    </location>
</feature>
<proteinExistence type="predicted"/>
<evidence type="ECO:0000313" key="3">
    <source>
        <dbReference type="Proteomes" id="UP000319859"/>
    </source>
</evidence>
<dbReference type="SUPFAM" id="SSF47226">
    <property type="entry name" value="Histidine-containing phosphotransfer domain, HPT domain"/>
    <property type="match status" value="1"/>
</dbReference>
<dbReference type="Gene3D" id="1.20.120.160">
    <property type="entry name" value="HPT domain"/>
    <property type="match status" value="1"/>
</dbReference>
<organism evidence="2 3">
    <name type="scientific">Nitrospirillum amazonense</name>
    <dbReference type="NCBI Taxonomy" id="28077"/>
    <lineage>
        <taxon>Bacteria</taxon>
        <taxon>Pseudomonadati</taxon>
        <taxon>Pseudomonadota</taxon>
        <taxon>Alphaproteobacteria</taxon>
        <taxon>Rhodospirillales</taxon>
        <taxon>Azospirillaceae</taxon>
        <taxon>Nitrospirillum</taxon>
    </lineage>
</organism>
<gene>
    <name evidence="2" type="ORF">FBZ89_10969</name>
</gene>
<sequence length="166" mass="17538">MSHPIPLSTVKTARVDKSLADKSLADKSQGPGDERGLEPLPGIPLVEEERLRRYALSLGDGVLSEILALYAECLVDAGGALDLALRRGAVDGVRHYAYLLTGTAAEMGTPRLAHISRFLARRAGQGVAEAGALASLHQVLTQTQAAVGDILEHHLQVVQGPHVARA</sequence>
<evidence type="ECO:0008006" key="4">
    <source>
        <dbReference type="Google" id="ProtNLM"/>
    </source>
</evidence>
<dbReference type="RefSeq" id="WP_145750877.1">
    <property type="nucleotide sequence ID" value="NZ_VITN01000009.1"/>
</dbReference>
<dbReference type="Proteomes" id="UP000319859">
    <property type="component" value="Unassembled WGS sequence"/>
</dbReference>
<comment type="caution">
    <text evidence="2">The sequence shown here is derived from an EMBL/GenBank/DDBJ whole genome shotgun (WGS) entry which is preliminary data.</text>
</comment>
<dbReference type="EMBL" id="VITN01000009">
    <property type="protein sequence ID" value="TWB18687.1"/>
    <property type="molecule type" value="Genomic_DNA"/>
</dbReference>
<protein>
    <recommendedName>
        <fullName evidence="4">Hpt domain-containing protein</fullName>
    </recommendedName>
</protein>
<dbReference type="InterPro" id="IPR036641">
    <property type="entry name" value="HPT_dom_sf"/>
</dbReference>
<dbReference type="OrthoDB" id="7360623at2"/>
<evidence type="ECO:0000313" key="2">
    <source>
        <dbReference type="EMBL" id="TWB18687.1"/>
    </source>
</evidence>
<dbReference type="AlphaFoldDB" id="A0A560FAP8"/>
<dbReference type="GO" id="GO:0000160">
    <property type="term" value="P:phosphorelay signal transduction system"/>
    <property type="evidence" value="ECO:0007669"/>
    <property type="project" value="InterPro"/>
</dbReference>
<feature type="region of interest" description="Disordered" evidence="1">
    <location>
        <begin position="1"/>
        <end position="41"/>
    </location>
</feature>
<name>A0A560FAP8_9PROT</name>